<protein>
    <submittedName>
        <fullName evidence="4">Acetyl esterase/lipase</fullName>
    </submittedName>
</protein>
<reference evidence="4 5" key="1">
    <citation type="submission" date="2020-08" db="EMBL/GenBank/DDBJ databases">
        <title>Genomic Encyclopedia of Type Strains, Phase IV (KMG-IV): sequencing the most valuable type-strain genomes for metagenomic binning, comparative biology and taxonomic classification.</title>
        <authorList>
            <person name="Goeker M."/>
        </authorList>
    </citation>
    <scope>NUCLEOTIDE SEQUENCE [LARGE SCALE GENOMIC DNA]</scope>
    <source>
        <strain evidence="4 5">DSM 25701</strain>
    </source>
</reference>
<dbReference type="Proteomes" id="UP000536640">
    <property type="component" value="Unassembled WGS sequence"/>
</dbReference>
<feature type="chain" id="PRO_5032290164" evidence="2">
    <location>
        <begin position="18"/>
        <end position="270"/>
    </location>
</feature>
<dbReference type="RefSeq" id="WP_184464567.1">
    <property type="nucleotide sequence ID" value="NZ_JACHHW010000010.1"/>
</dbReference>
<evidence type="ECO:0000259" key="3">
    <source>
        <dbReference type="Pfam" id="PF20434"/>
    </source>
</evidence>
<proteinExistence type="predicted"/>
<gene>
    <name evidence="4" type="ORF">HNQ57_003183</name>
</gene>
<evidence type="ECO:0000256" key="1">
    <source>
        <dbReference type="ARBA" id="ARBA00022801"/>
    </source>
</evidence>
<feature type="signal peptide" evidence="2">
    <location>
        <begin position="1"/>
        <end position="17"/>
    </location>
</feature>
<evidence type="ECO:0000313" key="5">
    <source>
        <dbReference type="Proteomes" id="UP000536640"/>
    </source>
</evidence>
<dbReference type="PANTHER" id="PTHR48081:SF13">
    <property type="entry name" value="ALPHA_BETA HYDROLASE"/>
    <property type="match status" value="1"/>
</dbReference>
<evidence type="ECO:0000313" key="4">
    <source>
        <dbReference type="EMBL" id="MBB5188886.1"/>
    </source>
</evidence>
<comment type="caution">
    <text evidence="4">The sequence shown here is derived from an EMBL/GenBank/DDBJ whole genome shotgun (WGS) entry which is preliminary data.</text>
</comment>
<accession>A0A840R8U9</accession>
<organism evidence="4 5">
    <name type="scientific">Zhongshania antarctica</name>
    <dbReference type="NCBI Taxonomy" id="641702"/>
    <lineage>
        <taxon>Bacteria</taxon>
        <taxon>Pseudomonadati</taxon>
        <taxon>Pseudomonadota</taxon>
        <taxon>Gammaproteobacteria</taxon>
        <taxon>Cellvibrionales</taxon>
        <taxon>Spongiibacteraceae</taxon>
        <taxon>Zhongshania</taxon>
    </lineage>
</organism>
<keyword evidence="1" id="KW-0378">Hydrolase</keyword>
<dbReference type="EMBL" id="JACHHW010000010">
    <property type="protein sequence ID" value="MBB5188886.1"/>
    <property type="molecule type" value="Genomic_DNA"/>
</dbReference>
<sequence>MKLFIFSIATLFVAACAGSKFKGGSEYAYQQNVIYKTIDTQQLGGDLYIPSSPGLKPAVVVVHGGGWTNRSGDMEGVSKKLANAGFVVFNITYRLAPDDRHPAQVNDVSAALEWLYANAGKYQINPQQISGWGYSAGAHLILMAGLDRQQPPYLSSIVAGGTPADLTKWPNSPLVFKLIGKPMSDAKAAWQNASPVNHVVSNSPPVFLYHGEWDKLVEIEQMNLMAAALAAKEVTVESHTVKFLGHFATYVLAGGAEQQGIQFTRKQLAR</sequence>
<evidence type="ECO:0000256" key="2">
    <source>
        <dbReference type="SAM" id="SignalP"/>
    </source>
</evidence>
<dbReference type="SUPFAM" id="SSF53474">
    <property type="entry name" value="alpha/beta-Hydrolases"/>
    <property type="match status" value="1"/>
</dbReference>
<dbReference type="InterPro" id="IPR050300">
    <property type="entry name" value="GDXG_lipolytic_enzyme"/>
</dbReference>
<dbReference type="PANTHER" id="PTHR48081">
    <property type="entry name" value="AB HYDROLASE SUPERFAMILY PROTEIN C4A8.06C"/>
    <property type="match status" value="1"/>
</dbReference>
<dbReference type="AlphaFoldDB" id="A0A840R8U9"/>
<feature type="domain" description="BD-FAE-like" evidence="3">
    <location>
        <begin position="46"/>
        <end position="229"/>
    </location>
</feature>
<dbReference type="GO" id="GO:0016787">
    <property type="term" value="F:hydrolase activity"/>
    <property type="evidence" value="ECO:0007669"/>
    <property type="project" value="UniProtKB-KW"/>
</dbReference>
<dbReference type="PROSITE" id="PS51257">
    <property type="entry name" value="PROKAR_LIPOPROTEIN"/>
    <property type="match status" value="1"/>
</dbReference>
<name>A0A840R8U9_9GAMM</name>
<keyword evidence="5" id="KW-1185">Reference proteome</keyword>
<keyword evidence="2" id="KW-0732">Signal</keyword>
<dbReference type="InterPro" id="IPR049492">
    <property type="entry name" value="BD-FAE-like_dom"/>
</dbReference>
<dbReference type="Pfam" id="PF20434">
    <property type="entry name" value="BD-FAE"/>
    <property type="match status" value="1"/>
</dbReference>
<dbReference type="InterPro" id="IPR029058">
    <property type="entry name" value="AB_hydrolase_fold"/>
</dbReference>
<dbReference type="Gene3D" id="3.40.50.1820">
    <property type="entry name" value="alpha/beta hydrolase"/>
    <property type="match status" value="1"/>
</dbReference>